<name>A0ABS1SG25_9MICO</name>
<dbReference type="CDD" id="cd01127">
    <property type="entry name" value="TrwB_TraG_TraD_VirD4"/>
    <property type="match status" value="1"/>
</dbReference>
<accession>A0ABS1SG25</accession>
<evidence type="ECO:0000256" key="3">
    <source>
        <dbReference type="PROSITE-ProRule" id="PRU00289"/>
    </source>
</evidence>
<keyword evidence="8" id="KW-1185">Reference proteome</keyword>
<feature type="domain" description="FtsK" evidence="6">
    <location>
        <begin position="457"/>
        <end position="662"/>
    </location>
</feature>
<keyword evidence="1 3" id="KW-0547">Nucleotide-binding</keyword>
<dbReference type="Pfam" id="PF01580">
    <property type="entry name" value="FtsK_SpoIIIE"/>
    <property type="match status" value="1"/>
</dbReference>
<keyword evidence="5" id="KW-1133">Transmembrane helix</keyword>
<feature type="transmembrane region" description="Helical" evidence="5">
    <location>
        <begin position="75"/>
        <end position="97"/>
    </location>
</feature>
<comment type="caution">
    <text evidence="7">The sequence shown here is derived from an EMBL/GenBank/DDBJ whole genome shotgun (WGS) entry which is preliminary data.</text>
</comment>
<dbReference type="Proteomes" id="UP001645859">
    <property type="component" value="Unassembled WGS sequence"/>
</dbReference>
<proteinExistence type="predicted"/>
<evidence type="ECO:0000256" key="2">
    <source>
        <dbReference type="ARBA" id="ARBA00022840"/>
    </source>
</evidence>
<organism evidence="7 8">
    <name type="scientific">Leucobacter chromiireducens subsp. solipictus</name>
    <dbReference type="NCBI Taxonomy" id="398235"/>
    <lineage>
        <taxon>Bacteria</taxon>
        <taxon>Bacillati</taxon>
        <taxon>Actinomycetota</taxon>
        <taxon>Actinomycetes</taxon>
        <taxon>Micrococcales</taxon>
        <taxon>Microbacteriaceae</taxon>
        <taxon>Leucobacter</taxon>
    </lineage>
</organism>
<reference evidence="7 8" key="1">
    <citation type="submission" date="2018-09" db="EMBL/GenBank/DDBJ databases">
        <title>Comparative genomics of Leucobacter spp.</title>
        <authorList>
            <person name="Reis A.C."/>
            <person name="Kolvenbach B.A."/>
            <person name="Corvini P.F.X."/>
            <person name="Nunes O.C."/>
        </authorList>
    </citation>
    <scope>NUCLEOTIDE SEQUENCE [LARGE SCALE GENOMIC DNA]</scope>
    <source>
        <strain evidence="7 8">TAN 31504</strain>
    </source>
</reference>
<evidence type="ECO:0000259" key="6">
    <source>
        <dbReference type="PROSITE" id="PS50901"/>
    </source>
</evidence>
<dbReference type="InterPro" id="IPR050206">
    <property type="entry name" value="FtsK/SpoIIIE/SftA"/>
</dbReference>
<feature type="binding site" evidence="3">
    <location>
        <begin position="474"/>
        <end position="481"/>
    </location>
    <ligand>
        <name>ATP</name>
        <dbReference type="ChEBI" id="CHEBI:30616"/>
    </ligand>
</feature>
<evidence type="ECO:0000256" key="5">
    <source>
        <dbReference type="SAM" id="Phobius"/>
    </source>
</evidence>
<protein>
    <recommendedName>
        <fullName evidence="6">FtsK domain-containing protein</fullName>
    </recommendedName>
</protein>
<evidence type="ECO:0000313" key="8">
    <source>
        <dbReference type="Proteomes" id="UP001645859"/>
    </source>
</evidence>
<evidence type="ECO:0000256" key="4">
    <source>
        <dbReference type="SAM" id="MobiDB-lite"/>
    </source>
</evidence>
<feature type="region of interest" description="Disordered" evidence="4">
    <location>
        <begin position="772"/>
        <end position="824"/>
    </location>
</feature>
<feature type="transmembrane region" description="Helical" evidence="5">
    <location>
        <begin position="117"/>
        <end position="136"/>
    </location>
</feature>
<dbReference type="PANTHER" id="PTHR22683">
    <property type="entry name" value="SPORULATION PROTEIN RELATED"/>
    <property type="match status" value="1"/>
</dbReference>
<dbReference type="InterPro" id="IPR027417">
    <property type="entry name" value="P-loop_NTPase"/>
</dbReference>
<keyword evidence="2 3" id="KW-0067">ATP-binding</keyword>
<keyword evidence="5" id="KW-0472">Membrane</keyword>
<dbReference type="PANTHER" id="PTHR22683:SF1">
    <property type="entry name" value="TYPE VII SECRETION SYSTEM PROTEIN ESSC"/>
    <property type="match status" value="1"/>
</dbReference>
<dbReference type="EMBL" id="QYAC01000004">
    <property type="protein sequence ID" value="MBL3679512.1"/>
    <property type="molecule type" value="Genomic_DNA"/>
</dbReference>
<dbReference type="SUPFAM" id="SSF52540">
    <property type="entry name" value="P-loop containing nucleoside triphosphate hydrolases"/>
    <property type="match status" value="1"/>
</dbReference>
<keyword evidence="5" id="KW-0812">Transmembrane</keyword>
<gene>
    <name evidence="7" type="ORF">D3230_09460</name>
</gene>
<dbReference type="RefSeq" id="WP_202344771.1">
    <property type="nucleotide sequence ID" value="NZ_BAAAPI010000006.1"/>
</dbReference>
<dbReference type="InterPro" id="IPR002543">
    <property type="entry name" value="FtsK_dom"/>
</dbReference>
<evidence type="ECO:0000313" key="7">
    <source>
        <dbReference type="EMBL" id="MBL3679512.1"/>
    </source>
</evidence>
<dbReference type="PROSITE" id="PS50901">
    <property type="entry name" value="FTSK"/>
    <property type="match status" value="1"/>
</dbReference>
<evidence type="ECO:0000256" key="1">
    <source>
        <dbReference type="ARBA" id="ARBA00022741"/>
    </source>
</evidence>
<feature type="transmembrane region" description="Helical" evidence="5">
    <location>
        <begin position="21"/>
        <end position="40"/>
    </location>
</feature>
<dbReference type="Gene3D" id="3.40.50.300">
    <property type="entry name" value="P-loop containing nucleotide triphosphate hydrolases"/>
    <property type="match status" value="1"/>
</dbReference>
<feature type="transmembrane region" description="Helical" evidence="5">
    <location>
        <begin position="156"/>
        <end position="177"/>
    </location>
</feature>
<sequence length="824" mass="87913">MRDMAVAQAKRSALRAIFNTLFTPIRWAAYLLAGVVTVLADSPRYEKVSGHRPRSSAQEARQIAGAALWAFLPSVASYFGAPQIFTIALTFVAVVLIGRRLRYLDQAAVTTRLTIPAFWQIPALLVPTLLAFTIALLPVIPATRNLLAQIGVPLTWWMPVAAIAIGGVLYWVALLISARHAGRGRARASEAAAMLRVACGVSDAEVAESLKFKAGSWSLSPSPMIARARLASDPAGVDAAVAAIMPLYEIVLDGRDLVIQEASLETADRRAQIAASDGLVIGQSRDGDVLSMTLAAGTAPSQAERVQAYARTILGAESALVEWEPYESRAVARVLSQDEQQVRQRLAQVLKIRYAWELAADVTSADGRIDQIVLRKLPPGLGGISLADRLTFWADVALSLPGGNNGWGVEEDTGGTITLTRGEPRRLPGLVPLADMLPAALAPDDWATIPVGHGETGQNAGFDLSLGPHALTVGPTGSGKTVALVAELAQRLVRGHRIAVIDPTKGGVDFAPFEPYTSGFARTFGDSVELIKAAYAEGQRRKQLLLTHGEVKWSDLPSDVREREGVTPLTVVIDEVGSLLVEPEIPRSLAKDDPERLELEELAGQKALLKLYIGKIARELRFVGIFLDLATQRPDASILGGELRSNLTSTAQLAKPGSPPTLDAIRMVFPGDSAQEAYDALRALDDGQSRGLGVIAGDGGGVAGVRVAYAPMREVVELLEQRGVPHGTPLLSVEQLVARESAAGRPQFGQIIEAAEEEIDLGEIDFGDLDLGDFTTASPDELPPVHAVEPAPTTYDTPAQAPQLEQPPVITSNRAKPNFDDLFG</sequence>